<dbReference type="InterPro" id="IPR050369">
    <property type="entry name" value="RBOH/FRE"/>
</dbReference>
<name>A0A9Q1H832_HOLLE</name>
<evidence type="ECO:0000256" key="5">
    <source>
        <dbReference type="ARBA" id="ARBA00022857"/>
    </source>
</evidence>
<dbReference type="InterPro" id="IPR013130">
    <property type="entry name" value="Fe3_Rdtase_TM_dom"/>
</dbReference>
<dbReference type="Gene3D" id="3.40.50.80">
    <property type="entry name" value="Nucleotide-binding domain of ferredoxin-NADP reductase (FNR) module"/>
    <property type="match status" value="1"/>
</dbReference>
<evidence type="ECO:0000256" key="6">
    <source>
        <dbReference type="ARBA" id="ARBA00022989"/>
    </source>
</evidence>
<dbReference type="GO" id="GO:0043020">
    <property type="term" value="C:NADPH oxidase complex"/>
    <property type="evidence" value="ECO:0007669"/>
    <property type="project" value="TreeGrafter"/>
</dbReference>
<evidence type="ECO:0000313" key="14">
    <source>
        <dbReference type="Proteomes" id="UP001152320"/>
    </source>
</evidence>
<gene>
    <name evidence="13" type="ORF">HOLleu_19852</name>
</gene>
<feature type="transmembrane region" description="Helical" evidence="10">
    <location>
        <begin position="382"/>
        <end position="399"/>
    </location>
</feature>
<keyword evidence="2" id="KW-0285">Flavoprotein</keyword>
<dbReference type="Pfam" id="PF08022">
    <property type="entry name" value="FAD_binding_8"/>
    <property type="match status" value="1"/>
</dbReference>
<feature type="compositionally biased region" description="Acidic residues" evidence="9">
    <location>
        <begin position="539"/>
        <end position="548"/>
    </location>
</feature>
<sequence length="872" mass="100292">MTWLKSIQNTFGTSGFRNITGDELCSALKDTDQVWIKVGASAPLAPECPTYGSISRENYVRRWFKGISTREGSETASVPLQVLMIKIRVYLSKSNVEKCSFILEVLDHDGTGLIDEETFKRVLLVWMSSEGVTGCKEETAAATARSIFSKVLGNSQDKVITIEELLVCLRANQNLLETFESRFRSGEDVRRHSRERVPSSRCRPPCSRRYFTVAYVLHNQRKIYSVLIILLLSLLGFLWNAWRYIEHGQLIAVARGCGMALDVNCGLILIFTLRHFATHLRTTRFSKYLPLDHLVFLHKAVALLIGLFGAIHTVCHLVNVGSKCSSDCEPTDLLRLFLIADGEWKGLYTTTTAFLTGWAMVIIFIIMSITSYSYIRKHFHKAFQTAHFLAIPFCLFFLFHGKNDWKWLLIPGLLFLLEKVLSSRIVKRHRYGDTYVQSAHILPNGVVHLIIERPKKFKFQPGDYIFMQIPELSNHEWHPFTISSAPENLDHISLHVRTLGDWTQRLHDYFQRSQNRRRSICESFSPTKKPTKKLPNIGEDSDDDDDDGELRPPLTKLSKDSLHRRVQFRTPEKEPNTPETNPRMIFPNKKRGNFPMEAIRLSVSENIPSCSPVDRNSNSVRRNPSDVQIDIAPQTRKTLRSHLSTQTSINIEDGCINVISTTDEDTQQLQVYVDGPYGTCTRRIFEADHVVMIAGGIGITPFASVLQSIMYRFDRISLNCPNCSHSWTENRPKATMKLKKVHFIWINRDRKNFEWFASLLTELDTAGQHYMGFDQFLDMQLFLTSEPDKQLLQDLALQLALDRASNKDSSELLAKLNENTRYGRPDWDVIFQRISQQRKGKVKVFFCGPPKMIKILKQMCEKYHFLFRREVF</sequence>
<evidence type="ECO:0000256" key="2">
    <source>
        <dbReference type="ARBA" id="ARBA00022630"/>
    </source>
</evidence>
<feature type="domain" description="EF-hand" evidence="11">
    <location>
        <begin position="94"/>
        <end position="129"/>
    </location>
</feature>
<dbReference type="FunFam" id="2.40.30.10:FF:000056">
    <property type="entry name" value="NADPH oxidase 5"/>
    <property type="match status" value="1"/>
</dbReference>
<dbReference type="Pfam" id="PF01794">
    <property type="entry name" value="Ferric_reduct"/>
    <property type="match status" value="1"/>
</dbReference>
<dbReference type="Gene3D" id="1.10.238.10">
    <property type="entry name" value="EF-hand"/>
    <property type="match status" value="1"/>
</dbReference>
<evidence type="ECO:0000256" key="8">
    <source>
        <dbReference type="ARBA" id="ARBA00023136"/>
    </source>
</evidence>
<dbReference type="PANTHER" id="PTHR11972">
    <property type="entry name" value="NADPH OXIDASE"/>
    <property type="match status" value="1"/>
</dbReference>
<feature type="transmembrane region" description="Helical" evidence="10">
    <location>
        <begin position="248"/>
        <end position="273"/>
    </location>
</feature>
<dbReference type="PANTHER" id="PTHR11972:SF58">
    <property type="entry name" value="NADPH OXIDASE 5"/>
    <property type="match status" value="1"/>
</dbReference>
<dbReference type="OrthoDB" id="167398at2759"/>
<dbReference type="AlphaFoldDB" id="A0A9Q1H832"/>
<dbReference type="SUPFAM" id="SSF47473">
    <property type="entry name" value="EF-hand"/>
    <property type="match status" value="1"/>
</dbReference>
<keyword evidence="4" id="KW-0274">FAD</keyword>
<feature type="transmembrane region" description="Helical" evidence="10">
    <location>
        <begin position="294"/>
        <end position="312"/>
    </location>
</feature>
<evidence type="ECO:0000313" key="13">
    <source>
        <dbReference type="EMBL" id="KAJ8036000.1"/>
    </source>
</evidence>
<dbReference type="PROSITE" id="PS51384">
    <property type="entry name" value="FAD_FR"/>
    <property type="match status" value="1"/>
</dbReference>
<comment type="caution">
    <text evidence="13">The sequence shown here is derived from an EMBL/GenBank/DDBJ whole genome shotgun (WGS) entry which is preliminary data.</text>
</comment>
<dbReference type="SUPFAM" id="SSF63380">
    <property type="entry name" value="Riboflavin synthase domain-like"/>
    <property type="match status" value="1"/>
</dbReference>
<proteinExistence type="predicted"/>
<reference evidence="13" key="1">
    <citation type="submission" date="2021-10" db="EMBL/GenBank/DDBJ databases">
        <title>Tropical sea cucumber genome reveals ecological adaptation and Cuvierian tubules defense mechanism.</title>
        <authorList>
            <person name="Chen T."/>
        </authorList>
    </citation>
    <scope>NUCLEOTIDE SEQUENCE</scope>
    <source>
        <strain evidence="13">Nanhai2018</strain>
        <tissue evidence="13">Muscle</tissue>
    </source>
</reference>
<evidence type="ECO:0000256" key="7">
    <source>
        <dbReference type="ARBA" id="ARBA00023002"/>
    </source>
</evidence>
<keyword evidence="8 10" id="KW-0472">Membrane</keyword>
<keyword evidence="3 10" id="KW-0812">Transmembrane</keyword>
<keyword evidence="7" id="KW-0560">Oxidoreductase</keyword>
<dbReference type="PROSITE" id="PS50222">
    <property type="entry name" value="EF_HAND_2"/>
    <property type="match status" value="1"/>
</dbReference>
<dbReference type="GO" id="GO:0006952">
    <property type="term" value="P:defense response"/>
    <property type="evidence" value="ECO:0007669"/>
    <property type="project" value="TreeGrafter"/>
</dbReference>
<evidence type="ECO:0000259" key="11">
    <source>
        <dbReference type="PROSITE" id="PS50222"/>
    </source>
</evidence>
<evidence type="ECO:0000256" key="1">
    <source>
        <dbReference type="ARBA" id="ARBA00004141"/>
    </source>
</evidence>
<organism evidence="13 14">
    <name type="scientific">Holothuria leucospilota</name>
    <name type="common">Black long sea cucumber</name>
    <name type="synonym">Mertensiothuria leucospilota</name>
    <dbReference type="NCBI Taxonomy" id="206669"/>
    <lineage>
        <taxon>Eukaryota</taxon>
        <taxon>Metazoa</taxon>
        <taxon>Echinodermata</taxon>
        <taxon>Eleutherozoa</taxon>
        <taxon>Echinozoa</taxon>
        <taxon>Holothuroidea</taxon>
        <taxon>Aspidochirotacea</taxon>
        <taxon>Aspidochirotida</taxon>
        <taxon>Holothuriidae</taxon>
        <taxon>Holothuria</taxon>
    </lineage>
</organism>
<feature type="transmembrane region" description="Helical" evidence="10">
    <location>
        <begin position="223"/>
        <end position="242"/>
    </location>
</feature>
<dbReference type="InterPro" id="IPR017938">
    <property type="entry name" value="Riboflavin_synthase-like_b-brl"/>
</dbReference>
<evidence type="ECO:0000256" key="9">
    <source>
        <dbReference type="SAM" id="MobiDB-lite"/>
    </source>
</evidence>
<dbReference type="InterPro" id="IPR039261">
    <property type="entry name" value="FNR_nucleotide-bd"/>
</dbReference>
<dbReference type="GO" id="GO:0042554">
    <property type="term" value="P:superoxide anion generation"/>
    <property type="evidence" value="ECO:0007669"/>
    <property type="project" value="TreeGrafter"/>
</dbReference>
<dbReference type="Pfam" id="PF08030">
    <property type="entry name" value="NAD_binding_6"/>
    <property type="match status" value="1"/>
</dbReference>
<dbReference type="SFLD" id="SFLDS00052">
    <property type="entry name" value="Ferric_Reductase_Domain"/>
    <property type="match status" value="1"/>
</dbReference>
<comment type="subcellular location">
    <subcellularLocation>
        <location evidence="1">Membrane</location>
        <topology evidence="1">Multi-pass membrane protein</topology>
    </subcellularLocation>
</comment>
<dbReference type="Gene3D" id="2.40.30.10">
    <property type="entry name" value="Translation factors"/>
    <property type="match status" value="1"/>
</dbReference>
<keyword evidence="6 10" id="KW-1133">Transmembrane helix</keyword>
<dbReference type="InterPro" id="IPR017927">
    <property type="entry name" value="FAD-bd_FR_type"/>
</dbReference>
<dbReference type="InterPro" id="IPR002048">
    <property type="entry name" value="EF_hand_dom"/>
</dbReference>
<dbReference type="GO" id="GO:0005509">
    <property type="term" value="F:calcium ion binding"/>
    <property type="evidence" value="ECO:0007669"/>
    <property type="project" value="InterPro"/>
</dbReference>
<dbReference type="CDD" id="cd06186">
    <property type="entry name" value="NOX_Duox_like_FAD_NADP"/>
    <property type="match status" value="1"/>
</dbReference>
<accession>A0A9Q1H832</accession>
<protein>
    <submittedName>
        <fullName evidence="13">NADPH oxidase 5</fullName>
    </submittedName>
</protein>
<dbReference type="InterPro" id="IPR013112">
    <property type="entry name" value="FAD-bd_8"/>
</dbReference>
<keyword evidence="14" id="KW-1185">Reference proteome</keyword>
<dbReference type="Proteomes" id="UP001152320">
    <property type="component" value="Chromosome 9"/>
</dbReference>
<keyword evidence="5" id="KW-0521">NADP</keyword>
<dbReference type="InterPro" id="IPR011992">
    <property type="entry name" value="EF-hand-dom_pair"/>
</dbReference>
<dbReference type="InterPro" id="IPR013121">
    <property type="entry name" value="Fe_red_NAD-bd_6"/>
</dbReference>
<evidence type="ECO:0000256" key="4">
    <source>
        <dbReference type="ARBA" id="ARBA00022827"/>
    </source>
</evidence>
<dbReference type="GO" id="GO:0016175">
    <property type="term" value="F:superoxide-generating NAD(P)H oxidase activity"/>
    <property type="evidence" value="ECO:0007669"/>
    <property type="project" value="TreeGrafter"/>
</dbReference>
<evidence type="ECO:0000256" key="10">
    <source>
        <dbReference type="SAM" id="Phobius"/>
    </source>
</evidence>
<feature type="domain" description="FAD-binding FR-type" evidence="12">
    <location>
        <begin position="418"/>
        <end position="533"/>
    </location>
</feature>
<evidence type="ECO:0000259" key="12">
    <source>
        <dbReference type="PROSITE" id="PS51384"/>
    </source>
</evidence>
<feature type="region of interest" description="Disordered" evidence="9">
    <location>
        <begin position="517"/>
        <end position="590"/>
    </location>
</feature>
<dbReference type="EMBL" id="JAIZAY010000009">
    <property type="protein sequence ID" value="KAJ8036000.1"/>
    <property type="molecule type" value="Genomic_DNA"/>
</dbReference>
<dbReference type="SUPFAM" id="SSF52343">
    <property type="entry name" value="Ferredoxin reductase-like, C-terminal NADP-linked domain"/>
    <property type="match status" value="1"/>
</dbReference>
<dbReference type="SFLD" id="SFLDG01169">
    <property type="entry name" value="NADPH_oxidase_subgroup_(NOX)"/>
    <property type="match status" value="1"/>
</dbReference>
<evidence type="ECO:0000256" key="3">
    <source>
        <dbReference type="ARBA" id="ARBA00022692"/>
    </source>
</evidence>
<feature type="transmembrane region" description="Helical" evidence="10">
    <location>
        <begin position="353"/>
        <end position="375"/>
    </location>
</feature>